<reference evidence="5" key="1">
    <citation type="submission" date="2016-11" db="EMBL/GenBank/DDBJ databases">
        <authorList>
            <person name="Varghese N."/>
            <person name="Submissions S."/>
        </authorList>
    </citation>
    <scope>NUCLEOTIDE SEQUENCE [LARGE SCALE GENOMIC DNA]</scope>
    <source>
        <strain evidence="5">DSM 15449</strain>
    </source>
</reference>
<dbReference type="SUPFAM" id="SSF52540">
    <property type="entry name" value="P-loop containing nucleoside triphosphate hydrolases"/>
    <property type="match status" value="1"/>
</dbReference>
<dbReference type="CDD" id="cd18799">
    <property type="entry name" value="SF2_C_EcoAI-like"/>
    <property type="match status" value="1"/>
</dbReference>
<dbReference type="Pfam" id="PF00271">
    <property type="entry name" value="Helicase_C"/>
    <property type="match status" value="1"/>
</dbReference>
<dbReference type="GO" id="GO:0016887">
    <property type="term" value="F:ATP hydrolysis activity"/>
    <property type="evidence" value="ECO:0007669"/>
    <property type="project" value="TreeGrafter"/>
</dbReference>
<feature type="domain" description="Helicase ATP-binding" evidence="2">
    <location>
        <begin position="329"/>
        <end position="484"/>
    </location>
</feature>
<dbReference type="STRING" id="1121420.SAMN02746098_04452"/>
<dbReference type="PANTHER" id="PTHR47962">
    <property type="entry name" value="ATP-DEPENDENT HELICASE LHR-RELATED-RELATED"/>
    <property type="match status" value="1"/>
</dbReference>
<dbReference type="OrthoDB" id="9802848at2"/>
<dbReference type="InterPro" id="IPR025202">
    <property type="entry name" value="PLD-like_dom"/>
</dbReference>
<feature type="domain" description="Helicase C-terminal" evidence="3">
    <location>
        <begin position="543"/>
        <end position="707"/>
    </location>
</feature>
<dbReference type="Pfam" id="PF13091">
    <property type="entry name" value="PLDc_2"/>
    <property type="match status" value="1"/>
</dbReference>
<evidence type="ECO:0000259" key="3">
    <source>
        <dbReference type="PROSITE" id="PS51194"/>
    </source>
</evidence>
<dbReference type="InterPro" id="IPR006935">
    <property type="entry name" value="Helicase/UvrB_N"/>
</dbReference>
<keyword evidence="4" id="KW-0547">Nucleotide-binding</keyword>
<dbReference type="Proteomes" id="UP000183954">
    <property type="component" value="Unassembled WGS sequence"/>
</dbReference>
<dbReference type="EMBL" id="FQXJ01000022">
    <property type="protein sequence ID" value="SHI67112.1"/>
    <property type="molecule type" value="Genomic_DNA"/>
</dbReference>
<dbReference type="GO" id="GO:0005524">
    <property type="term" value="F:ATP binding"/>
    <property type="evidence" value="ECO:0007669"/>
    <property type="project" value="InterPro"/>
</dbReference>
<gene>
    <name evidence="4" type="ORF">SAMN02746098_04452</name>
</gene>
<evidence type="ECO:0000259" key="2">
    <source>
        <dbReference type="PROSITE" id="PS51192"/>
    </source>
</evidence>
<dbReference type="PROSITE" id="PS50035">
    <property type="entry name" value="PLD"/>
    <property type="match status" value="1"/>
</dbReference>
<dbReference type="PROSITE" id="PS51192">
    <property type="entry name" value="HELICASE_ATP_BIND_1"/>
    <property type="match status" value="1"/>
</dbReference>
<feature type="domain" description="PLD phosphodiesterase" evidence="1">
    <location>
        <begin position="210"/>
        <end position="241"/>
    </location>
</feature>
<dbReference type="Gene3D" id="3.30.870.10">
    <property type="entry name" value="Endonuclease Chain A"/>
    <property type="match status" value="1"/>
</dbReference>
<name>A0A1M6D1F0_9FIRM</name>
<dbReference type="PROSITE" id="PS51194">
    <property type="entry name" value="HELICASE_CTER"/>
    <property type="match status" value="1"/>
</dbReference>
<dbReference type="InterPro" id="IPR014001">
    <property type="entry name" value="Helicase_ATP-bd"/>
</dbReference>
<dbReference type="Pfam" id="PF04851">
    <property type="entry name" value="ResIII"/>
    <property type="match status" value="1"/>
</dbReference>
<evidence type="ECO:0000313" key="4">
    <source>
        <dbReference type="EMBL" id="SHI67112.1"/>
    </source>
</evidence>
<dbReference type="CDD" id="cd18032">
    <property type="entry name" value="DEXHc_RE_I_III_res"/>
    <property type="match status" value="1"/>
</dbReference>
<keyword evidence="5" id="KW-1185">Reference proteome</keyword>
<dbReference type="GO" id="GO:0003677">
    <property type="term" value="F:DNA binding"/>
    <property type="evidence" value="ECO:0007669"/>
    <property type="project" value="InterPro"/>
</dbReference>
<organism evidence="4 5">
    <name type="scientific">Desulfosporosinus lacus DSM 15449</name>
    <dbReference type="NCBI Taxonomy" id="1121420"/>
    <lineage>
        <taxon>Bacteria</taxon>
        <taxon>Bacillati</taxon>
        <taxon>Bacillota</taxon>
        <taxon>Clostridia</taxon>
        <taxon>Eubacteriales</taxon>
        <taxon>Desulfitobacteriaceae</taxon>
        <taxon>Desulfosporosinus</taxon>
    </lineage>
</organism>
<dbReference type="Pfam" id="PF11907">
    <property type="entry name" value="DUF3427"/>
    <property type="match status" value="1"/>
</dbReference>
<dbReference type="SMART" id="SM00490">
    <property type="entry name" value="HELICc"/>
    <property type="match status" value="1"/>
</dbReference>
<dbReference type="SMART" id="SM00487">
    <property type="entry name" value="DEXDc"/>
    <property type="match status" value="1"/>
</dbReference>
<protein>
    <submittedName>
        <fullName evidence="4">Helicase conserved C-terminal domain-containing protein</fullName>
    </submittedName>
</protein>
<dbReference type="PANTHER" id="PTHR47962:SF7">
    <property type="entry name" value="MITOCHONDRIAL ATP-DEPENDENT HELICASE IRC3-RELATED"/>
    <property type="match status" value="1"/>
</dbReference>
<dbReference type="CDD" id="cd09203">
    <property type="entry name" value="PLDc_N_DEXD_b1"/>
    <property type="match status" value="1"/>
</dbReference>
<proteinExistence type="predicted"/>
<dbReference type="RefSeq" id="WP_073032285.1">
    <property type="nucleotide sequence ID" value="NZ_FQXJ01000022.1"/>
</dbReference>
<accession>A0A1M6D1F0</accession>
<dbReference type="InterPro" id="IPR001736">
    <property type="entry name" value="PLipase_D/transphosphatidylase"/>
</dbReference>
<dbReference type="GO" id="GO:0004386">
    <property type="term" value="F:helicase activity"/>
    <property type="evidence" value="ECO:0007669"/>
    <property type="project" value="UniProtKB-KW"/>
</dbReference>
<dbReference type="SUPFAM" id="SSF56024">
    <property type="entry name" value="Phospholipase D/nuclease"/>
    <property type="match status" value="1"/>
</dbReference>
<keyword evidence="4" id="KW-0347">Helicase</keyword>
<keyword evidence="4" id="KW-0378">Hydrolase</keyword>
<evidence type="ECO:0000313" key="5">
    <source>
        <dbReference type="Proteomes" id="UP000183954"/>
    </source>
</evidence>
<dbReference type="Gene3D" id="3.40.50.300">
    <property type="entry name" value="P-loop containing nucleotide triphosphate hydrolases"/>
    <property type="match status" value="2"/>
</dbReference>
<dbReference type="InterPro" id="IPR052511">
    <property type="entry name" value="ATP-dep_Helicase"/>
</dbReference>
<keyword evidence="4" id="KW-0067">ATP-binding</keyword>
<dbReference type="InterPro" id="IPR021835">
    <property type="entry name" value="DUF3427"/>
</dbReference>
<dbReference type="InterPro" id="IPR027417">
    <property type="entry name" value="P-loop_NTPase"/>
</dbReference>
<sequence length="1038" mass="119642">MSNIQLYESIINKTLEETLNKLEVLKGVHKDKLDPVSSGSILAAYIQTVLESGLRHYKKPEHLSFQIDVVNQVIEHLGGILKDKELSQFQIIEDHLLRGITEKLLSKDRFKELMPVSSVARSSLFTGGDHEPPVYMELKREIASADRIDLLVSFIKHSGLRLIYDDLVEHTKTKVLRVITTSYMGATDFKAVQLLAQLPNTEVRISYDTNRTRLHAKAYYFHRESGFSTAYIGSSNLSKAALSEGTEWNLKMSEYSSVELIQKYRITFETYWNIGEFQSFDPKKLEDVKRLKVALEEESNKQDSDSPQYYFDIIPYAYQQTILDRLQIEREVYGSYRNLIVAATGTGKTVVAAFDFKRFYKEKPGAKVLFLAHREEILKQSLSAFRGVLRDANFGELWVGGYQPQDYQHVFASIQTLNSSGQYLKFEPEHFDYIVLDESHHGAAGSYRKVLEHFMPRILLGLTATPERMDGVDILADFNNRIAYEIRLREAIDRNLLCPFHYFGVSDETDLSQIKWQSGHYDLAELGIKFIGNEQRNSGILKAIDQYVISTVKMKALGFCVTKDHARYMSQVFNTRGIPAMHLDADSSKEERQIVQGKLLKGEIKVIFVVDLYNEGVDIPEINVVLFLRPTESATVFIQQLGRGLRLHPDKEVLTVLDFIGQAHMQYDYRIKFQSLIGRTRGSLVTEINEGFTTLPNNCHIQLERLAKERILKNVESAYINRRKLQLLMKDFRVNSVLECTFLNFLKRYDLEPLEVYRFTTFSELVNQAYVMDSRSPLASIKSLKGALVRVAKLNAVELLQFIQNYFNGPFELVRERDIRLATQFYYTLFNTEWHGTIQEFMLGVYEFTHEMIEEIQDVVRYNLEQIDHLPKQVAIEADIPLELHASYSTLHVFAAVGENSINSVKAFREGAKYFSGHNLDVFFVTLNKSEKHYKESTRYEDYAINEELFHWQSQSRTSDISPTGQRYITMRENGSRVLLFVREERSDAYGNTEVYRLLGLAKYVSHQGSAPISITYKLDEKMPMEILKTSNQIVKIV</sequence>
<dbReference type="AlphaFoldDB" id="A0A1M6D1F0"/>
<evidence type="ECO:0000259" key="1">
    <source>
        <dbReference type="PROSITE" id="PS50035"/>
    </source>
</evidence>
<dbReference type="GO" id="GO:0006793">
    <property type="term" value="P:phosphorus metabolic process"/>
    <property type="evidence" value="ECO:0007669"/>
    <property type="project" value="UniProtKB-ARBA"/>
</dbReference>
<dbReference type="InterPro" id="IPR001650">
    <property type="entry name" value="Helicase_C-like"/>
</dbReference>